<keyword evidence="3" id="KW-1185">Reference proteome</keyword>
<feature type="transmembrane region" description="Helical" evidence="1">
    <location>
        <begin position="159"/>
        <end position="186"/>
    </location>
</feature>
<gene>
    <name evidence="2" type="ORF">pdam_00023265</name>
</gene>
<accession>A0A3M6T939</accession>
<sequence>MTDNSCKCCDALLDFSTNVYQKVRDLEAKEKEEYDKLLGDIKKMEKWEDLEKETREKVNETEEFFEQFQNNEPDGSLLELIKESASKLNKAFSDLLERYEKLKGTMKWIRARVEDRHNSSRTRREKIVTHAGKALLAAILLGLILGGVIGWGSPDRLPTVVWVLVGGGSVLVIGGLCYTILVGVACRNVKRWENLRGKVQELPVTDDLIEEIGTKYSTLYPIPKIFLSDIEGDETNPSDVKRVSRDLINQLRSYNEIKCK</sequence>
<comment type="caution">
    <text evidence="2">The sequence shown here is derived from an EMBL/GenBank/DDBJ whole genome shotgun (WGS) entry which is preliminary data.</text>
</comment>
<feature type="transmembrane region" description="Helical" evidence="1">
    <location>
        <begin position="134"/>
        <end position="153"/>
    </location>
</feature>
<evidence type="ECO:0000313" key="3">
    <source>
        <dbReference type="Proteomes" id="UP000275408"/>
    </source>
</evidence>
<keyword evidence="1" id="KW-0812">Transmembrane</keyword>
<proteinExistence type="predicted"/>
<evidence type="ECO:0000313" key="2">
    <source>
        <dbReference type="EMBL" id="RMX37841.1"/>
    </source>
</evidence>
<dbReference type="AlphaFoldDB" id="A0A3M6T939"/>
<dbReference type="EMBL" id="RCHS01004069">
    <property type="protein sequence ID" value="RMX37841.1"/>
    <property type="molecule type" value="Genomic_DNA"/>
</dbReference>
<dbReference type="OrthoDB" id="5979381at2759"/>
<protein>
    <submittedName>
        <fullName evidence="2">Uncharacterized protein</fullName>
    </submittedName>
</protein>
<name>A0A3M6T939_POCDA</name>
<keyword evidence="1" id="KW-1133">Transmembrane helix</keyword>
<keyword evidence="1" id="KW-0472">Membrane</keyword>
<evidence type="ECO:0000256" key="1">
    <source>
        <dbReference type="SAM" id="Phobius"/>
    </source>
</evidence>
<organism evidence="2 3">
    <name type="scientific">Pocillopora damicornis</name>
    <name type="common">Cauliflower coral</name>
    <name type="synonym">Millepora damicornis</name>
    <dbReference type="NCBI Taxonomy" id="46731"/>
    <lineage>
        <taxon>Eukaryota</taxon>
        <taxon>Metazoa</taxon>
        <taxon>Cnidaria</taxon>
        <taxon>Anthozoa</taxon>
        <taxon>Hexacorallia</taxon>
        <taxon>Scleractinia</taxon>
        <taxon>Astrocoeniina</taxon>
        <taxon>Pocilloporidae</taxon>
        <taxon>Pocillopora</taxon>
    </lineage>
</organism>
<dbReference type="Proteomes" id="UP000275408">
    <property type="component" value="Unassembled WGS sequence"/>
</dbReference>
<reference evidence="2 3" key="1">
    <citation type="journal article" date="2018" name="Sci. Rep.">
        <title>Comparative analysis of the Pocillopora damicornis genome highlights role of immune system in coral evolution.</title>
        <authorList>
            <person name="Cunning R."/>
            <person name="Bay R.A."/>
            <person name="Gillette P."/>
            <person name="Baker A.C."/>
            <person name="Traylor-Knowles N."/>
        </authorList>
    </citation>
    <scope>NUCLEOTIDE SEQUENCE [LARGE SCALE GENOMIC DNA]</scope>
    <source>
        <strain evidence="2">RSMAS</strain>
        <tissue evidence="2">Whole animal</tissue>
    </source>
</reference>